<feature type="compositionally biased region" description="Polar residues" evidence="7">
    <location>
        <begin position="187"/>
        <end position="222"/>
    </location>
</feature>
<dbReference type="GO" id="GO:0071108">
    <property type="term" value="P:protein K48-linked deubiquitination"/>
    <property type="evidence" value="ECO:0007669"/>
    <property type="project" value="TreeGrafter"/>
</dbReference>
<evidence type="ECO:0000313" key="10">
    <source>
        <dbReference type="Proteomes" id="UP000663853"/>
    </source>
</evidence>
<protein>
    <recommendedName>
        <fullName evidence="2">ubiquitinyl hydrolase 1</fullName>
        <ecNumber evidence="2">3.4.19.12</ecNumber>
    </recommendedName>
</protein>
<dbReference type="PANTHER" id="PTHR12931">
    <property type="entry name" value="UBIQUITIN THIOLESTERASE PROTEIN OTUB"/>
    <property type="match status" value="1"/>
</dbReference>
<dbReference type="Proteomes" id="UP000663853">
    <property type="component" value="Unassembled WGS sequence"/>
</dbReference>
<dbReference type="AlphaFoldDB" id="A0A8H3DD39"/>
<evidence type="ECO:0000256" key="2">
    <source>
        <dbReference type="ARBA" id="ARBA00012759"/>
    </source>
</evidence>
<comment type="catalytic activity">
    <reaction evidence="1">
        <text>Thiol-dependent hydrolysis of ester, thioester, amide, peptide and isopeptide bonds formed by the C-terminal Gly of ubiquitin (a 76-residue protein attached to proteins as an intracellular targeting signal).</text>
        <dbReference type="EC" id="3.4.19.12"/>
    </reaction>
</comment>
<feature type="compositionally biased region" description="Pro residues" evidence="7">
    <location>
        <begin position="294"/>
        <end position="306"/>
    </location>
</feature>
<gene>
    <name evidence="9" type="ORF">RDB_LOCUS136374</name>
</gene>
<dbReference type="PROSITE" id="PS50802">
    <property type="entry name" value="OTU"/>
    <property type="match status" value="1"/>
</dbReference>
<sequence>MSSPDSGWSVISYREQEKDAIIQQQAAILEQSNATVSNGRRLGTSRTYVQMENPLPPPPLIASPPLASPGPVPIPNGFRESKRKGAKEFPIMDPSNERPEHRDEPPKGQSFVRRVRSSLLGAKRPFVSQNKAAEREKEKQEQIVIPPPLSPEPDAVIVGRPGIESNGTTPEPPAPPKSSRGPRPPVTTYSTKLYSSHSVQPAQSSRPRGGSFSSTTHSQHSASEPVKTDRPPSRNKSRSSREIQIVVVPAKKAEDAPLEREPVLGALQSHRVASGKTSHGPAAAASVLAQPTIRPLPPPPTAPPAVHPTVTLVPPPQPAAQPSASRPNFAPNPVVATPVPQLTRPPPESLKPAAHYSDGQHHQPVQQAVSNSNPPVVRYKTSSDRTSYATTATTPSLSSSTKTHASQPTSDVPPKGMERPPWANAPSSRHAAPGHTRAATADPSDPSEAWTNSLQQLSLRSGQQQGYHMEMSTKYENPPRSLPPLTQSQPQPQPPPKSKPNKLQRHATTAVSTPSTVVTHYYYDPSPPLITRIARLSELKEDYRNPGSERSSIIRRKINYLRFELGYTGLRRARGDGNCFYRSFAFCYLEQIIFAEDRAVAVVSALEHLEVAQNLLEAALPHDKFSKQMHLFMRDLIRNIELGKTDQRRLLKTFQDPRDSDDIVAYVRLLASAYIRLTPEMHASVFHPDDPGVVISPIDFYHLQISALSRTLNVAVHIYRLDEKIDGAAAPNDQDIPAHCTRFTPTDAPTVTEPVALLFRPGHYDVLERHPEYP</sequence>
<organism evidence="9 10">
    <name type="scientific">Rhizoctonia solani</name>
    <dbReference type="NCBI Taxonomy" id="456999"/>
    <lineage>
        <taxon>Eukaryota</taxon>
        <taxon>Fungi</taxon>
        <taxon>Dikarya</taxon>
        <taxon>Basidiomycota</taxon>
        <taxon>Agaricomycotina</taxon>
        <taxon>Agaricomycetes</taxon>
        <taxon>Cantharellales</taxon>
        <taxon>Ceratobasidiaceae</taxon>
        <taxon>Rhizoctonia</taxon>
    </lineage>
</organism>
<evidence type="ECO:0000256" key="7">
    <source>
        <dbReference type="SAM" id="MobiDB-lite"/>
    </source>
</evidence>
<dbReference type="GO" id="GO:0005634">
    <property type="term" value="C:nucleus"/>
    <property type="evidence" value="ECO:0007669"/>
    <property type="project" value="TreeGrafter"/>
</dbReference>
<proteinExistence type="predicted"/>
<name>A0A8H3DD39_9AGAM</name>
<dbReference type="InterPro" id="IPR038765">
    <property type="entry name" value="Papain-like_cys_pep_sf"/>
</dbReference>
<dbReference type="InterPro" id="IPR003323">
    <property type="entry name" value="OTU_dom"/>
</dbReference>
<evidence type="ECO:0000256" key="3">
    <source>
        <dbReference type="ARBA" id="ARBA00022670"/>
    </source>
</evidence>
<keyword evidence="3" id="KW-0645">Protease</keyword>
<feature type="compositionally biased region" description="Basic and acidic residues" evidence="7">
    <location>
        <begin position="132"/>
        <end position="141"/>
    </location>
</feature>
<evidence type="ECO:0000256" key="5">
    <source>
        <dbReference type="ARBA" id="ARBA00022801"/>
    </source>
</evidence>
<dbReference type="PANTHER" id="PTHR12931:SF15">
    <property type="entry name" value="UBIQUITIN THIOESTERASE OTUBAIN-LIKE"/>
    <property type="match status" value="1"/>
</dbReference>
<dbReference type="GO" id="GO:0043130">
    <property type="term" value="F:ubiquitin binding"/>
    <property type="evidence" value="ECO:0007669"/>
    <property type="project" value="TreeGrafter"/>
</dbReference>
<dbReference type="InterPro" id="IPR019400">
    <property type="entry name" value="Peptidase_C65_otubain"/>
</dbReference>
<evidence type="ECO:0000256" key="1">
    <source>
        <dbReference type="ARBA" id="ARBA00000707"/>
    </source>
</evidence>
<feature type="region of interest" description="Disordered" evidence="7">
    <location>
        <begin position="290"/>
        <end position="451"/>
    </location>
</feature>
<dbReference type="EMBL" id="CAJMXA010003789">
    <property type="protein sequence ID" value="CAE6515830.1"/>
    <property type="molecule type" value="Genomic_DNA"/>
</dbReference>
<feature type="compositionally biased region" description="Polar residues" evidence="7">
    <location>
        <begin position="363"/>
        <end position="374"/>
    </location>
</feature>
<feature type="region of interest" description="Disordered" evidence="7">
    <location>
        <begin position="49"/>
        <end position="257"/>
    </location>
</feature>
<evidence type="ECO:0000256" key="6">
    <source>
        <dbReference type="ARBA" id="ARBA00022807"/>
    </source>
</evidence>
<dbReference type="Gene3D" id="3.30.200.60">
    <property type="entry name" value="Peptidase C65 Otubain, subdomain 1"/>
    <property type="match status" value="1"/>
</dbReference>
<feature type="compositionally biased region" description="Basic and acidic residues" evidence="7">
    <location>
        <begin position="95"/>
        <end position="106"/>
    </location>
</feature>
<evidence type="ECO:0000259" key="8">
    <source>
        <dbReference type="PROSITE" id="PS50802"/>
    </source>
</evidence>
<keyword evidence="5" id="KW-0378">Hydrolase</keyword>
<keyword evidence="6" id="KW-0788">Thiol protease</keyword>
<dbReference type="EC" id="3.4.19.12" evidence="2"/>
<dbReference type="InterPro" id="IPR042468">
    <property type="entry name" value="Peptidase_C65_otubain_sub1"/>
</dbReference>
<dbReference type="GO" id="GO:0004843">
    <property type="term" value="F:cysteine-type deubiquitinase activity"/>
    <property type="evidence" value="ECO:0007669"/>
    <property type="project" value="UniProtKB-EC"/>
</dbReference>
<dbReference type="CDD" id="cd22749">
    <property type="entry name" value="Otubain_C65"/>
    <property type="match status" value="1"/>
</dbReference>
<reference evidence="9" key="1">
    <citation type="submission" date="2021-01" db="EMBL/GenBank/DDBJ databases">
        <authorList>
            <person name="Kaushik A."/>
        </authorList>
    </citation>
    <scope>NUCLEOTIDE SEQUENCE</scope>
    <source>
        <strain evidence="9">AG6-10EEA</strain>
    </source>
</reference>
<evidence type="ECO:0000313" key="9">
    <source>
        <dbReference type="EMBL" id="CAE6515830.1"/>
    </source>
</evidence>
<dbReference type="Pfam" id="PF10275">
    <property type="entry name" value="Peptidase_C65"/>
    <property type="match status" value="1"/>
</dbReference>
<dbReference type="SUPFAM" id="SSF54001">
    <property type="entry name" value="Cysteine proteinases"/>
    <property type="match status" value="1"/>
</dbReference>
<dbReference type="GO" id="GO:0006508">
    <property type="term" value="P:proteolysis"/>
    <property type="evidence" value="ECO:0007669"/>
    <property type="project" value="UniProtKB-KW"/>
</dbReference>
<dbReference type="InterPro" id="IPR042467">
    <property type="entry name" value="Peptidase_C65_otubain_sub2"/>
</dbReference>
<evidence type="ECO:0000256" key="4">
    <source>
        <dbReference type="ARBA" id="ARBA00022786"/>
    </source>
</evidence>
<feature type="domain" description="OTU" evidence="8">
    <location>
        <begin position="568"/>
        <end position="770"/>
    </location>
</feature>
<comment type="caution">
    <text evidence="9">The sequence shown here is derived from an EMBL/GenBank/DDBJ whole genome shotgun (WGS) entry which is preliminary data.</text>
</comment>
<feature type="compositionally biased region" description="Low complexity" evidence="7">
    <location>
        <begin position="384"/>
        <end position="403"/>
    </location>
</feature>
<keyword evidence="4" id="KW-0833">Ubl conjugation pathway</keyword>
<accession>A0A8H3DD39</accession>
<dbReference type="Gene3D" id="1.20.1300.20">
    <property type="entry name" value="Peptidase C65 Otubain, subdomain 2"/>
    <property type="match status" value="1"/>
</dbReference>
<feature type="compositionally biased region" description="Pro residues" evidence="7">
    <location>
        <begin position="54"/>
        <end position="74"/>
    </location>
</feature>
<feature type="region of interest" description="Disordered" evidence="7">
    <location>
        <begin position="473"/>
        <end position="511"/>
    </location>
</feature>